<dbReference type="PROSITE" id="PS50995">
    <property type="entry name" value="HTH_MARR_2"/>
    <property type="match status" value="1"/>
</dbReference>
<dbReference type="EMBL" id="JBITGY010000014">
    <property type="protein sequence ID" value="MFI6504193.1"/>
    <property type="molecule type" value="Genomic_DNA"/>
</dbReference>
<dbReference type="PANTHER" id="PTHR33164">
    <property type="entry name" value="TRANSCRIPTIONAL REGULATOR, MARR FAMILY"/>
    <property type="match status" value="1"/>
</dbReference>
<dbReference type="SUPFAM" id="SSF46785">
    <property type="entry name" value="Winged helix' DNA-binding domain"/>
    <property type="match status" value="1"/>
</dbReference>
<keyword evidence="6" id="KW-1185">Reference proteome</keyword>
<dbReference type="PROSITE" id="PS01117">
    <property type="entry name" value="HTH_MARR_1"/>
    <property type="match status" value="1"/>
</dbReference>
<name>A0ABW7Z7W4_9ACTN</name>
<evidence type="ECO:0000256" key="2">
    <source>
        <dbReference type="ARBA" id="ARBA00023125"/>
    </source>
</evidence>
<dbReference type="PANTHER" id="PTHR33164:SF64">
    <property type="entry name" value="TRANSCRIPTIONAL REGULATOR SLYA"/>
    <property type="match status" value="1"/>
</dbReference>
<evidence type="ECO:0000256" key="3">
    <source>
        <dbReference type="ARBA" id="ARBA00023163"/>
    </source>
</evidence>
<accession>A0ABW7Z7W4</accession>
<evidence type="ECO:0000256" key="1">
    <source>
        <dbReference type="ARBA" id="ARBA00023015"/>
    </source>
</evidence>
<keyword evidence="1" id="KW-0805">Transcription regulation</keyword>
<dbReference type="SMART" id="SM00347">
    <property type="entry name" value="HTH_MARR"/>
    <property type="match status" value="1"/>
</dbReference>
<sequence length="134" mass="14651">METARLLTLAERQLTQRIATALAAAGSTVDQWRVLGLLADGRGHAMTQVAEHVILAAPTVTKVVDKLVSQGLVYRRVDDADRRRVLIYASAHGKTALRRWDAAVEAERARLEQDAGDDLAQLAEVLSRIVTRLG</sequence>
<dbReference type="RefSeq" id="WP_157246456.1">
    <property type="nucleotide sequence ID" value="NZ_JBITGY010000014.1"/>
</dbReference>
<protein>
    <submittedName>
        <fullName evidence="5">MarR family winged helix-turn-helix transcriptional regulator</fullName>
    </submittedName>
</protein>
<feature type="domain" description="HTH marR-type" evidence="4">
    <location>
        <begin position="1"/>
        <end position="131"/>
    </location>
</feature>
<dbReference type="Gene3D" id="1.10.10.10">
    <property type="entry name" value="Winged helix-like DNA-binding domain superfamily/Winged helix DNA-binding domain"/>
    <property type="match status" value="1"/>
</dbReference>
<gene>
    <name evidence="5" type="ORF">ACIBG2_42890</name>
</gene>
<keyword evidence="3" id="KW-0804">Transcription</keyword>
<evidence type="ECO:0000313" key="5">
    <source>
        <dbReference type="EMBL" id="MFI6504193.1"/>
    </source>
</evidence>
<proteinExistence type="predicted"/>
<dbReference type="Pfam" id="PF12802">
    <property type="entry name" value="MarR_2"/>
    <property type="match status" value="1"/>
</dbReference>
<dbReference type="Proteomes" id="UP001612741">
    <property type="component" value="Unassembled WGS sequence"/>
</dbReference>
<comment type="caution">
    <text evidence="5">The sequence shown here is derived from an EMBL/GenBank/DDBJ whole genome shotgun (WGS) entry which is preliminary data.</text>
</comment>
<evidence type="ECO:0000259" key="4">
    <source>
        <dbReference type="PROSITE" id="PS50995"/>
    </source>
</evidence>
<dbReference type="InterPro" id="IPR039422">
    <property type="entry name" value="MarR/SlyA-like"/>
</dbReference>
<reference evidence="5 6" key="1">
    <citation type="submission" date="2024-10" db="EMBL/GenBank/DDBJ databases">
        <title>The Natural Products Discovery Center: Release of the First 8490 Sequenced Strains for Exploring Actinobacteria Biosynthetic Diversity.</title>
        <authorList>
            <person name="Kalkreuter E."/>
            <person name="Kautsar S.A."/>
            <person name="Yang D."/>
            <person name="Bader C.D."/>
            <person name="Teijaro C.N."/>
            <person name="Fluegel L."/>
            <person name="Davis C.M."/>
            <person name="Simpson J.R."/>
            <person name="Lauterbach L."/>
            <person name="Steele A.D."/>
            <person name="Gui C."/>
            <person name="Meng S."/>
            <person name="Li G."/>
            <person name="Viehrig K."/>
            <person name="Ye F."/>
            <person name="Su P."/>
            <person name="Kiefer A.F."/>
            <person name="Nichols A."/>
            <person name="Cepeda A.J."/>
            <person name="Yan W."/>
            <person name="Fan B."/>
            <person name="Jiang Y."/>
            <person name="Adhikari A."/>
            <person name="Zheng C.-J."/>
            <person name="Schuster L."/>
            <person name="Cowan T.M."/>
            <person name="Smanski M.J."/>
            <person name="Chevrette M.G."/>
            <person name="De Carvalho L.P.S."/>
            <person name="Shen B."/>
        </authorList>
    </citation>
    <scope>NUCLEOTIDE SEQUENCE [LARGE SCALE GENOMIC DNA]</scope>
    <source>
        <strain evidence="5 6">NPDC050545</strain>
    </source>
</reference>
<dbReference type="InterPro" id="IPR036388">
    <property type="entry name" value="WH-like_DNA-bd_sf"/>
</dbReference>
<dbReference type="InterPro" id="IPR023187">
    <property type="entry name" value="Tscrpt_reg_MarR-type_CS"/>
</dbReference>
<evidence type="ECO:0000313" key="6">
    <source>
        <dbReference type="Proteomes" id="UP001612741"/>
    </source>
</evidence>
<dbReference type="InterPro" id="IPR000835">
    <property type="entry name" value="HTH_MarR-typ"/>
</dbReference>
<organism evidence="5 6">
    <name type="scientific">Nonomuraea typhae</name>
    <dbReference type="NCBI Taxonomy" id="2603600"/>
    <lineage>
        <taxon>Bacteria</taxon>
        <taxon>Bacillati</taxon>
        <taxon>Actinomycetota</taxon>
        <taxon>Actinomycetes</taxon>
        <taxon>Streptosporangiales</taxon>
        <taxon>Streptosporangiaceae</taxon>
        <taxon>Nonomuraea</taxon>
    </lineage>
</organism>
<keyword evidence="2" id="KW-0238">DNA-binding</keyword>
<dbReference type="InterPro" id="IPR036390">
    <property type="entry name" value="WH_DNA-bd_sf"/>
</dbReference>